<keyword evidence="3 5" id="KW-0732">Signal</keyword>
<dbReference type="SMART" id="SM00912">
    <property type="entry name" value="Haemagg_act"/>
    <property type="match status" value="1"/>
</dbReference>
<dbReference type="InterPro" id="IPR008638">
    <property type="entry name" value="FhaB/CdiA-like_TPS"/>
</dbReference>
<dbReference type="Pfam" id="PF05860">
    <property type="entry name" value="TPS"/>
    <property type="match status" value="1"/>
</dbReference>
<dbReference type="SUPFAM" id="SSF51126">
    <property type="entry name" value="Pectin lyase-like"/>
    <property type="match status" value="1"/>
</dbReference>
<evidence type="ECO:0000313" key="7">
    <source>
        <dbReference type="EMBL" id="MDQ0546545.1"/>
    </source>
</evidence>
<dbReference type="Proteomes" id="UP001223420">
    <property type="component" value="Unassembled WGS sequence"/>
</dbReference>
<keyword evidence="2" id="KW-0964">Secreted</keyword>
<feature type="region of interest" description="Disordered" evidence="4">
    <location>
        <begin position="979"/>
        <end position="1020"/>
    </location>
</feature>
<accession>A0AAJ1TTF9</accession>
<dbReference type="Gene3D" id="2.160.20.110">
    <property type="match status" value="1"/>
</dbReference>
<dbReference type="PANTHER" id="PTHR12338">
    <property type="entry name" value="AUTOTRANSPORTER"/>
    <property type="match status" value="1"/>
</dbReference>
<dbReference type="InterPro" id="IPR011050">
    <property type="entry name" value="Pectin_lyase_fold/virulence"/>
</dbReference>
<dbReference type="InterPro" id="IPR050909">
    <property type="entry name" value="Bact_Autotransporter_VF"/>
</dbReference>
<evidence type="ECO:0000256" key="2">
    <source>
        <dbReference type="ARBA" id="ARBA00022525"/>
    </source>
</evidence>
<dbReference type="AlphaFoldDB" id="A0AAJ1TTF9"/>
<organism evidence="7 8">
    <name type="scientific">Methylobacterium brachiatum</name>
    <dbReference type="NCBI Taxonomy" id="269660"/>
    <lineage>
        <taxon>Bacteria</taxon>
        <taxon>Pseudomonadati</taxon>
        <taxon>Pseudomonadota</taxon>
        <taxon>Alphaproteobacteria</taxon>
        <taxon>Hyphomicrobiales</taxon>
        <taxon>Methylobacteriaceae</taxon>
        <taxon>Methylobacterium</taxon>
    </lineage>
</organism>
<evidence type="ECO:0000256" key="5">
    <source>
        <dbReference type="SAM" id="SignalP"/>
    </source>
</evidence>
<dbReference type="NCBIfam" id="TIGR01901">
    <property type="entry name" value="adhes_NPXG"/>
    <property type="match status" value="1"/>
</dbReference>
<dbReference type="PANTHER" id="PTHR12338:SF8">
    <property type="entry name" value="HEME_HEMOPEXIN-BINDING PROTEIN"/>
    <property type="match status" value="1"/>
</dbReference>
<dbReference type="RefSeq" id="WP_230367816.1">
    <property type="nucleotide sequence ID" value="NZ_JAJALK010000016.1"/>
</dbReference>
<evidence type="ECO:0000256" key="3">
    <source>
        <dbReference type="ARBA" id="ARBA00022729"/>
    </source>
</evidence>
<evidence type="ECO:0000259" key="6">
    <source>
        <dbReference type="SMART" id="SM00912"/>
    </source>
</evidence>
<feature type="compositionally biased region" description="Low complexity" evidence="4">
    <location>
        <begin position="1003"/>
        <end position="1013"/>
    </location>
</feature>
<sequence>MNRTCKTLIQALLAGTALTQPGPVRAGELPSGATTVQGSVGIATPSANQMTIQQTTQNAIVNWQSFSVGAGSRVDITQPSTSSALLNRVSGSATSTIAGQINANGQVYLVNPNGIVITPTGIVRAAGFVASTLDIADQDFVAGRRVFRGNGQSAAVTNQGTIEIQRGGYAALLGGRVENSGLISVPMGRVGLGAGEQATLDLSGDGFLQVALPSKGDGSDAALIQHSGRIAAAGGQVVMQAATARDAARNAINLSGVVEARSVGGRNGAIVLGGGDGGKVTVSGRLDTSARTAVARATARPPGRGGTITVTGDDIQLKGAALLADGQAGGGTISVGGGFQGQGPLQRATTTTVDSATTISANAGQTGNGGNVVLWSDHRTDFAGRISATGGAQSGDGGQAEVSGKMLLAYTGSTDLTAAKGTFGTLLLDPYNVTISSGASTGTGFTATGNDSVINATTLQNALRSANVTVTTGGSASPGTQAGDITVAAPLTWGSGTGGTATTLTLNAYRSILVNANLTVNGDGGLSLNTNQGGTGGLLSFGTGASASFTGANASQTLQVNFLSYTLVSNVTQLGALLLNPRTAGSRVALATDFDVSGALPLSAPVNTLPNGTSVDFSGMLQGLGHTINGLTVNASGPYAGLFGRVQNATISNLNLTNLNVTSTYGGTGNVFVGGLVGEAVNSNISGVTVSGNISGSTRSASAGFSYVGGLVGINSGQITQSSSSGVVRGGVAIEAETGGLVGRNLDPGSIVQSFSSSNVIGSAASGISADTGGLIGWNTSSGAVRQAYATGTVRGGDVSGDGSSSFTGGLIGYNTGSGVVQQAYANGAVQGGSATQTSATGGLIGNLSDGSLDQTFATGRVTSGSGSTVSTGGLIGFAGSSNVSASYWDLTSTGQTAAAGNATSLSGAAGLTTTDFQNASTFVQRATNQGYDFQTVFNPPSTGAYPTLRGVPRTTTTTANNATRASDLNSASVTPNVTTIVSGSTTPTSTPKDSIDLGGGSSSKPVAAAPAASGGGGSATRATALSTLTNVVSASRVLESKFGGCNNSGSVGLGGATNCFGNALDAFADELDLQAQQLPPAFRGLPAVIRQAARQVRAARTVTEARAAVQVALVAVKKAISLVRADDPAVARIQVRQGNAIYTALQVADNRLSRAVGL</sequence>
<evidence type="ECO:0000256" key="4">
    <source>
        <dbReference type="SAM" id="MobiDB-lite"/>
    </source>
</evidence>
<dbReference type="EMBL" id="JAUSWL010000015">
    <property type="protein sequence ID" value="MDQ0546545.1"/>
    <property type="molecule type" value="Genomic_DNA"/>
</dbReference>
<proteinExistence type="predicted"/>
<protein>
    <submittedName>
        <fullName evidence="7">Filamentous hemagglutinin family protein</fullName>
    </submittedName>
</protein>
<name>A0AAJ1TTF9_9HYPH</name>
<dbReference type="GO" id="GO:0005576">
    <property type="term" value="C:extracellular region"/>
    <property type="evidence" value="ECO:0007669"/>
    <property type="project" value="UniProtKB-SubCell"/>
</dbReference>
<feature type="domain" description="Filamentous haemagglutinin FhaB/tRNA nuclease CdiA-like TPS" evidence="6">
    <location>
        <begin position="26"/>
        <end position="139"/>
    </location>
</feature>
<dbReference type="Gene3D" id="2.160.20.10">
    <property type="entry name" value="Single-stranded right-handed beta-helix, Pectin lyase-like"/>
    <property type="match status" value="1"/>
</dbReference>
<dbReference type="InterPro" id="IPR012334">
    <property type="entry name" value="Pectin_lyas_fold"/>
</dbReference>
<feature type="chain" id="PRO_5042530015" evidence="5">
    <location>
        <begin position="27"/>
        <end position="1159"/>
    </location>
</feature>
<evidence type="ECO:0000256" key="1">
    <source>
        <dbReference type="ARBA" id="ARBA00004613"/>
    </source>
</evidence>
<comment type="caution">
    <text evidence="7">The sequence shown here is derived from an EMBL/GenBank/DDBJ whole genome shotgun (WGS) entry which is preliminary data.</text>
</comment>
<feature type="compositionally biased region" description="Polar residues" evidence="4">
    <location>
        <begin position="979"/>
        <end position="993"/>
    </location>
</feature>
<feature type="signal peptide" evidence="5">
    <location>
        <begin position="1"/>
        <end position="26"/>
    </location>
</feature>
<evidence type="ECO:0000313" key="8">
    <source>
        <dbReference type="Proteomes" id="UP001223420"/>
    </source>
</evidence>
<reference evidence="7" key="1">
    <citation type="submission" date="2023-07" db="EMBL/GenBank/DDBJ databases">
        <title>Genomic Encyclopedia of Type Strains, Phase IV (KMG-IV): sequencing the most valuable type-strain genomes for metagenomic binning, comparative biology and taxonomic classification.</title>
        <authorList>
            <person name="Goeker M."/>
        </authorList>
    </citation>
    <scope>NUCLEOTIDE SEQUENCE</scope>
    <source>
        <strain evidence="7">DSM 19569</strain>
    </source>
</reference>
<gene>
    <name evidence="7" type="ORF">QO001_005497</name>
</gene>
<comment type="subcellular location">
    <subcellularLocation>
        <location evidence="1">Secreted</location>
    </subcellularLocation>
</comment>